<comment type="caution">
    <text evidence="3">The sequence shown here is derived from an EMBL/GenBank/DDBJ whole genome shotgun (WGS) entry which is preliminary data.</text>
</comment>
<dbReference type="InterPro" id="IPR014710">
    <property type="entry name" value="RmlC-like_jellyroll"/>
</dbReference>
<dbReference type="Pfam" id="PF13560">
    <property type="entry name" value="HTH_31"/>
    <property type="match status" value="1"/>
</dbReference>
<dbReference type="EMBL" id="JACICD010000004">
    <property type="protein sequence ID" value="MBB3771925.1"/>
    <property type="molecule type" value="Genomic_DNA"/>
</dbReference>
<feature type="domain" description="HTH cro/C1-type" evidence="2">
    <location>
        <begin position="24"/>
        <end position="78"/>
    </location>
</feature>
<dbReference type="Proteomes" id="UP000533469">
    <property type="component" value="Unassembled WGS sequence"/>
</dbReference>
<dbReference type="PROSITE" id="PS50943">
    <property type="entry name" value="HTH_CROC1"/>
    <property type="match status" value="1"/>
</dbReference>
<dbReference type="GO" id="GO:0003677">
    <property type="term" value="F:DNA binding"/>
    <property type="evidence" value="ECO:0007669"/>
    <property type="project" value="UniProtKB-KW"/>
</dbReference>
<evidence type="ECO:0000313" key="4">
    <source>
        <dbReference type="Proteomes" id="UP000533469"/>
    </source>
</evidence>
<dbReference type="CDD" id="cd02209">
    <property type="entry name" value="cupin_XRE_C"/>
    <property type="match status" value="1"/>
</dbReference>
<keyword evidence="4" id="KW-1185">Reference proteome</keyword>
<organism evidence="3 4">
    <name type="scientific">Ancylobacter tetraedralis</name>
    <dbReference type="NCBI Taxonomy" id="217068"/>
    <lineage>
        <taxon>Bacteria</taxon>
        <taxon>Pseudomonadati</taxon>
        <taxon>Pseudomonadota</taxon>
        <taxon>Alphaproteobacteria</taxon>
        <taxon>Hyphomicrobiales</taxon>
        <taxon>Xanthobacteraceae</taxon>
        <taxon>Ancylobacter</taxon>
    </lineage>
</organism>
<keyword evidence="1" id="KW-0238">DNA-binding</keyword>
<dbReference type="SUPFAM" id="SSF47413">
    <property type="entry name" value="lambda repressor-like DNA-binding domains"/>
    <property type="match status" value="1"/>
</dbReference>
<dbReference type="InterPro" id="IPR050807">
    <property type="entry name" value="TransReg_Diox_bact_type"/>
</dbReference>
<name>A0A839ZB28_9HYPH</name>
<dbReference type="PANTHER" id="PTHR46797:SF1">
    <property type="entry name" value="METHYLPHOSPHONATE SYNTHASE"/>
    <property type="match status" value="1"/>
</dbReference>
<dbReference type="Gene3D" id="2.60.120.10">
    <property type="entry name" value="Jelly Rolls"/>
    <property type="match status" value="1"/>
</dbReference>
<dbReference type="InterPro" id="IPR010982">
    <property type="entry name" value="Lambda_DNA-bd_dom_sf"/>
</dbReference>
<evidence type="ECO:0000313" key="3">
    <source>
        <dbReference type="EMBL" id="MBB3771925.1"/>
    </source>
</evidence>
<sequence length="201" mass="22308">MASESEAKAETLHESEFRNIGFRIRVERRTRKMRLKDLADTAGCSESLLSRVENGLVIPSLTTLHRLCRALGISVTALLNADSDESLVIYRNGERPKYSGSGFVEGDGSMAESLVPYAPQRMLEAHIMHVPSNGDWCGPYRHAGEEVGYVLEGALELKVNGTVSIINVGDSFFFESELEHFYRASGDAHCRIIWVNTPVTF</sequence>
<dbReference type="AlphaFoldDB" id="A0A839ZB28"/>
<reference evidence="3 4" key="1">
    <citation type="submission" date="2020-08" db="EMBL/GenBank/DDBJ databases">
        <title>Genomic Encyclopedia of Type Strains, Phase IV (KMG-IV): sequencing the most valuable type-strain genomes for metagenomic binning, comparative biology and taxonomic classification.</title>
        <authorList>
            <person name="Goeker M."/>
        </authorList>
    </citation>
    <scope>NUCLEOTIDE SEQUENCE [LARGE SCALE GENOMIC DNA]</scope>
    <source>
        <strain evidence="3 4">DSM 5895</strain>
    </source>
</reference>
<dbReference type="SMART" id="SM00530">
    <property type="entry name" value="HTH_XRE"/>
    <property type="match status" value="1"/>
</dbReference>
<dbReference type="CDD" id="cd00093">
    <property type="entry name" value="HTH_XRE"/>
    <property type="match status" value="1"/>
</dbReference>
<dbReference type="Gene3D" id="1.10.260.40">
    <property type="entry name" value="lambda repressor-like DNA-binding domains"/>
    <property type="match status" value="1"/>
</dbReference>
<accession>A0A839ZB28</accession>
<dbReference type="SUPFAM" id="SSF51182">
    <property type="entry name" value="RmlC-like cupins"/>
    <property type="match status" value="1"/>
</dbReference>
<dbReference type="InterPro" id="IPR011051">
    <property type="entry name" value="RmlC_Cupin_sf"/>
</dbReference>
<dbReference type="Pfam" id="PF07883">
    <property type="entry name" value="Cupin_2"/>
    <property type="match status" value="1"/>
</dbReference>
<evidence type="ECO:0000256" key="1">
    <source>
        <dbReference type="ARBA" id="ARBA00023125"/>
    </source>
</evidence>
<dbReference type="InterPro" id="IPR013096">
    <property type="entry name" value="Cupin_2"/>
</dbReference>
<evidence type="ECO:0000259" key="2">
    <source>
        <dbReference type="PROSITE" id="PS50943"/>
    </source>
</evidence>
<proteinExistence type="predicted"/>
<dbReference type="GO" id="GO:0003700">
    <property type="term" value="F:DNA-binding transcription factor activity"/>
    <property type="evidence" value="ECO:0007669"/>
    <property type="project" value="TreeGrafter"/>
</dbReference>
<protein>
    <submittedName>
        <fullName evidence="3">Transcriptional regulator with XRE-family HTH domain</fullName>
    </submittedName>
</protein>
<dbReference type="InterPro" id="IPR001387">
    <property type="entry name" value="Cro/C1-type_HTH"/>
</dbReference>
<gene>
    <name evidence="3" type="ORF">FHS55_002534</name>
</gene>
<dbReference type="RefSeq" id="WP_183190084.1">
    <property type="nucleotide sequence ID" value="NZ_JACICD010000004.1"/>
</dbReference>
<dbReference type="PANTHER" id="PTHR46797">
    <property type="entry name" value="HTH-TYPE TRANSCRIPTIONAL REGULATOR"/>
    <property type="match status" value="1"/>
</dbReference>
<dbReference type="GO" id="GO:0005829">
    <property type="term" value="C:cytosol"/>
    <property type="evidence" value="ECO:0007669"/>
    <property type="project" value="TreeGrafter"/>
</dbReference>